<comment type="caution">
    <text evidence="1">The sequence shown here is derived from an EMBL/GenBank/DDBJ whole genome shotgun (WGS) entry which is preliminary data.</text>
</comment>
<keyword evidence="2" id="KW-1185">Reference proteome</keyword>
<dbReference type="EMBL" id="CM037627">
    <property type="protein sequence ID" value="KAH7989102.1"/>
    <property type="molecule type" value="Genomic_DNA"/>
</dbReference>
<accession>A0ACB8E9V5</accession>
<reference evidence="1" key="1">
    <citation type="submission" date="2021-08" db="EMBL/GenBank/DDBJ databases">
        <title>The first chromosome-level gecko genome reveals the dynamic sex chromosomes of Neotropical dwarf geckos (Sphaerodactylidae: Sphaerodactylus).</title>
        <authorList>
            <person name="Pinto B.J."/>
            <person name="Keating S.E."/>
            <person name="Gamble T."/>
        </authorList>
    </citation>
    <scope>NUCLEOTIDE SEQUENCE</scope>
    <source>
        <strain evidence="1">TG3544</strain>
    </source>
</reference>
<proteinExistence type="predicted"/>
<gene>
    <name evidence="1" type="ORF">K3G42_002670</name>
</gene>
<protein>
    <submittedName>
        <fullName evidence="1">Uncharacterized protein</fullName>
    </submittedName>
</protein>
<sequence length="136" mass="14218">MGQVISICLLKLLREYVSVRPLRIMAEASDSKSAEEEAVTGPPGTQSMAEASDGESGVEEALAGPSEVQPTQADLEPEPSVGAQITPEEATHGMETATPKPLPDPSSVLPQYLVVQSGDSPSAPTPPESLVPQEQR</sequence>
<evidence type="ECO:0000313" key="2">
    <source>
        <dbReference type="Proteomes" id="UP000827872"/>
    </source>
</evidence>
<evidence type="ECO:0000313" key="1">
    <source>
        <dbReference type="EMBL" id="KAH7989102.1"/>
    </source>
</evidence>
<organism evidence="1 2">
    <name type="scientific">Sphaerodactylus townsendi</name>
    <dbReference type="NCBI Taxonomy" id="933632"/>
    <lineage>
        <taxon>Eukaryota</taxon>
        <taxon>Metazoa</taxon>
        <taxon>Chordata</taxon>
        <taxon>Craniata</taxon>
        <taxon>Vertebrata</taxon>
        <taxon>Euteleostomi</taxon>
        <taxon>Lepidosauria</taxon>
        <taxon>Squamata</taxon>
        <taxon>Bifurcata</taxon>
        <taxon>Gekkota</taxon>
        <taxon>Sphaerodactylidae</taxon>
        <taxon>Sphaerodactylus</taxon>
    </lineage>
</organism>
<name>A0ACB8E9V5_9SAUR</name>
<dbReference type="Proteomes" id="UP000827872">
    <property type="component" value="Linkage Group LG14"/>
</dbReference>